<reference evidence="2 3" key="1">
    <citation type="submission" date="2020-01" db="EMBL/GenBank/DDBJ databases">
        <authorList>
            <person name="Burbank J.R."/>
            <person name="Falkowski A.F."/>
            <person name="Granberg A.K."/>
            <person name="Hofbauer A.R."/>
            <person name="Heubel C."/>
            <person name="Larson S.M."/>
            <person name="Streitz R.J."/>
            <person name="Zoubek K.J."/>
            <person name="Bonilla J.A."/>
            <person name="Klyczek K."/>
            <person name="Garlena R.A."/>
            <person name="Russell D.A."/>
            <person name="Pope W.H."/>
            <person name="Jacobs-Sera D."/>
            <person name="Hatfull G.F."/>
        </authorList>
    </citation>
    <scope>NUCLEOTIDE SEQUENCE [LARGE SCALE GENOMIC DNA]</scope>
</reference>
<feature type="compositionally biased region" description="Pro residues" evidence="1">
    <location>
        <begin position="11"/>
        <end position="21"/>
    </location>
</feature>
<evidence type="ECO:0000256" key="1">
    <source>
        <dbReference type="SAM" id="MobiDB-lite"/>
    </source>
</evidence>
<evidence type="ECO:0008006" key="4">
    <source>
        <dbReference type="Google" id="ProtNLM"/>
    </source>
</evidence>
<dbReference type="Proteomes" id="UP000501785">
    <property type="component" value="Segment"/>
</dbReference>
<sequence>MAARKLKAVPDEPPVTPPVETPRPATASVKSAAAGSYRDLLVALRDNIAGQIDEGIQARDLAALSRRLLEISKEIEGIDAADKGDDIGEAAVTPDEEWGSG</sequence>
<dbReference type="KEGG" id="vg:77925243"/>
<organism evidence="2 3">
    <name type="scientific">Arthrobacter phage Shoya</name>
    <dbReference type="NCBI Taxonomy" id="2704035"/>
    <lineage>
        <taxon>Viruses</taxon>
        <taxon>Duplodnaviria</taxon>
        <taxon>Heunggongvirae</taxon>
        <taxon>Uroviricota</taxon>
        <taxon>Caudoviricetes</taxon>
        <taxon>Shoyavirus</taxon>
        <taxon>Shoyavirus shoya</taxon>
    </lineage>
</organism>
<dbReference type="GeneID" id="77925243"/>
<name>A0A6G6XHT8_9CAUD</name>
<accession>A0A6G6XHT8</accession>
<dbReference type="RefSeq" id="YP_010649621.1">
    <property type="nucleotide sequence ID" value="NC_070771.1"/>
</dbReference>
<evidence type="ECO:0000313" key="3">
    <source>
        <dbReference type="Proteomes" id="UP000501785"/>
    </source>
</evidence>
<keyword evidence="3" id="KW-1185">Reference proteome</keyword>
<dbReference type="EMBL" id="MN908684">
    <property type="protein sequence ID" value="QIG57672.1"/>
    <property type="molecule type" value="Genomic_DNA"/>
</dbReference>
<proteinExistence type="predicted"/>
<gene>
    <name evidence="2" type="primary">1</name>
    <name evidence="2" type="ORF">SEA_SHOYA_1</name>
</gene>
<evidence type="ECO:0000313" key="2">
    <source>
        <dbReference type="EMBL" id="QIG57672.1"/>
    </source>
</evidence>
<feature type="region of interest" description="Disordered" evidence="1">
    <location>
        <begin position="1"/>
        <end position="27"/>
    </location>
</feature>
<protein>
    <recommendedName>
        <fullName evidence="4">Terminase small subunit</fullName>
    </recommendedName>
</protein>